<gene>
    <name evidence="4" type="ORF">B842_07935</name>
</gene>
<evidence type="ECO:0000256" key="1">
    <source>
        <dbReference type="SAM" id="MobiDB-lite"/>
    </source>
</evidence>
<reference evidence="4 5" key="1">
    <citation type="submission" date="2013-04" db="EMBL/GenBank/DDBJ databases">
        <title>Complete genome sequence of Corynebacterium humireducens DSM 45392(T), isolated from a wastewater-fed microbial fuel cell.</title>
        <authorList>
            <person name="Ruckert C."/>
            <person name="Albersmeier A."/>
            <person name="Kalinowski J."/>
        </authorList>
    </citation>
    <scope>NUCLEOTIDE SEQUENCE [LARGE SCALE GENOMIC DNA]</scope>
    <source>
        <strain evidence="5">MFC-5</strain>
    </source>
</reference>
<dbReference type="InterPro" id="IPR056303">
    <property type="entry name" value="AMIN-like"/>
</dbReference>
<proteinExistence type="predicted"/>
<keyword evidence="2" id="KW-0732">Signal</keyword>
<dbReference type="Proteomes" id="UP000031524">
    <property type="component" value="Chromosome"/>
</dbReference>
<dbReference type="EMBL" id="CP005286">
    <property type="protein sequence ID" value="AJE33436.1"/>
    <property type="molecule type" value="Genomic_DNA"/>
</dbReference>
<evidence type="ECO:0000313" key="5">
    <source>
        <dbReference type="Proteomes" id="UP000031524"/>
    </source>
</evidence>
<evidence type="ECO:0000313" key="4">
    <source>
        <dbReference type="EMBL" id="AJE33436.1"/>
    </source>
</evidence>
<dbReference type="RefSeq" id="WP_052437823.1">
    <property type="nucleotide sequence ID" value="NZ_BCSU01000003.1"/>
</dbReference>
<dbReference type="HOGENOM" id="CLU_099777_2_0_11"/>
<evidence type="ECO:0000256" key="2">
    <source>
        <dbReference type="SAM" id="SignalP"/>
    </source>
</evidence>
<dbReference type="PROSITE" id="PS51257">
    <property type="entry name" value="PROKAR_LIPOPROTEIN"/>
    <property type="match status" value="1"/>
</dbReference>
<feature type="signal peptide" evidence="2">
    <location>
        <begin position="1"/>
        <end position="22"/>
    </location>
</feature>
<feature type="domain" description="AMIN-like" evidence="3">
    <location>
        <begin position="99"/>
        <end position="222"/>
    </location>
</feature>
<accession>A0A0B5D3T2</accession>
<protein>
    <recommendedName>
        <fullName evidence="3">AMIN-like domain-containing protein</fullName>
    </recommendedName>
</protein>
<dbReference type="AlphaFoldDB" id="A0A0B5D3T2"/>
<dbReference type="Pfam" id="PF24837">
    <property type="entry name" value="AMIN-like"/>
    <property type="match status" value="1"/>
</dbReference>
<evidence type="ECO:0000259" key="3">
    <source>
        <dbReference type="Pfam" id="PF24837"/>
    </source>
</evidence>
<organism evidence="4 5">
    <name type="scientific">Corynebacterium humireducens NBRC 106098 = DSM 45392</name>
    <dbReference type="NCBI Taxonomy" id="1223515"/>
    <lineage>
        <taxon>Bacteria</taxon>
        <taxon>Bacillati</taxon>
        <taxon>Actinomycetota</taxon>
        <taxon>Actinomycetes</taxon>
        <taxon>Mycobacteriales</taxon>
        <taxon>Corynebacteriaceae</taxon>
        <taxon>Corynebacterium</taxon>
    </lineage>
</organism>
<keyword evidence="5" id="KW-1185">Reference proteome</keyword>
<feature type="compositionally biased region" description="Low complexity" evidence="1">
    <location>
        <begin position="35"/>
        <end position="74"/>
    </location>
</feature>
<dbReference type="OrthoDB" id="3393679at2"/>
<dbReference type="STRING" id="1223515.B842_07935"/>
<name>A0A0B5D3T2_9CORY</name>
<feature type="chain" id="PRO_5039251419" description="AMIN-like domain-containing protein" evidence="2">
    <location>
        <begin position="23"/>
        <end position="223"/>
    </location>
</feature>
<feature type="region of interest" description="Disordered" evidence="1">
    <location>
        <begin position="27"/>
        <end position="90"/>
    </location>
</feature>
<dbReference type="KEGG" id="chm:B842_07935"/>
<sequence>MTAYRRPLTTAAVTAAALVLTACNGTGTTEGGTGTTSATPVTVTSTATTNSPAPTTPTTTTGTTTTVSATTAPVDRPLGTPTTASETRTPVMWDEPAPLVTGVRIGRHDTYTRVVYDLVGNGEPGWYSGYIDQPYQDGSGFPVDVQGNAYLMINITGTTYPFEHDAEELAIGPHPGTGVVREVVNTGVFEGNTLTYIGLDEQLPYSVTVLHSPLRVVVDIQHP</sequence>